<proteinExistence type="predicted"/>
<gene>
    <name evidence="1" type="ORF">EYF80_040595</name>
</gene>
<reference evidence="1 2" key="1">
    <citation type="submission" date="2019-03" db="EMBL/GenBank/DDBJ databases">
        <title>First draft genome of Liparis tanakae, snailfish: a comprehensive survey of snailfish specific genes.</title>
        <authorList>
            <person name="Kim W."/>
            <person name="Song I."/>
            <person name="Jeong J.-H."/>
            <person name="Kim D."/>
            <person name="Kim S."/>
            <person name="Ryu S."/>
            <person name="Song J.Y."/>
            <person name="Lee S.K."/>
        </authorList>
    </citation>
    <scope>NUCLEOTIDE SEQUENCE [LARGE SCALE GENOMIC DNA]</scope>
    <source>
        <tissue evidence="1">Muscle</tissue>
    </source>
</reference>
<protein>
    <submittedName>
        <fullName evidence="1">Uncharacterized protein</fullName>
    </submittedName>
</protein>
<dbReference type="AlphaFoldDB" id="A0A4Z2G6S6"/>
<keyword evidence="2" id="KW-1185">Reference proteome</keyword>
<sequence>MKKKNSPYNHPSFSSWMSRVMVSPSSKLRSVSLLPAVWGKMVLTLGLLPTLRPDDWDVDRLDRLTSPRLPWSGGDSRWMTSVTSVKT</sequence>
<dbReference type="Proteomes" id="UP000314294">
    <property type="component" value="Unassembled WGS sequence"/>
</dbReference>
<organism evidence="1 2">
    <name type="scientific">Liparis tanakae</name>
    <name type="common">Tanaka's snailfish</name>
    <dbReference type="NCBI Taxonomy" id="230148"/>
    <lineage>
        <taxon>Eukaryota</taxon>
        <taxon>Metazoa</taxon>
        <taxon>Chordata</taxon>
        <taxon>Craniata</taxon>
        <taxon>Vertebrata</taxon>
        <taxon>Euteleostomi</taxon>
        <taxon>Actinopterygii</taxon>
        <taxon>Neopterygii</taxon>
        <taxon>Teleostei</taxon>
        <taxon>Neoteleostei</taxon>
        <taxon>Acanthomorphata</taxon>
        <taxon>Eupercaria</taxon>
        <taxon>Perciformes</taxon>
        <taxon>Cottioidei</taxon>
        <taxon>Cottales</taxon>
        <taxon>Liparidae</taxon>
        <taxon>Liparis</taxon>
    </lineage>
</organism>
<comment type="caution">
    <text evidence="1">The sequence shown here is derived from an EMBL/GenBank/DDBJ whole genome shotgun (WGS) entry which is preliminary data.</text>
</comment>
<accession>A0A4Z2G6S6</accession>
<name>A0A4Z2G6S6_9TELE</name>
<evidence type="ECO:0000313" key="2">
    <source>
        <dbReference type="Proteomes" id="UP000314294"/>
    </source>
</evidence>
<evidence type="ECO:0000313" key="1">
    <source>
        <dbReference type="EMBL" id="TNN49229.1"/>
    </source>
</evidence>
<dbReference type="EMBL" id="SRLO01000664">
    <property type="protein sequence ID" value="TNN49229.1"/>
    <property type="molecule type" value="Genomic_DNA"/>
</dbReference>